<dbReference type="PANTHER" id="PTHR30093">
    <property type="entry name" value="GENERAL SECRETION PATHWAY PROTEIN G"/>
    <property type="match status" value="1"/>
</dbReference>
<dbReference type="InterPro" id="IPR000983">
    <property type="entry name" value="Bac_GSPG_pilin"/>
</dbReference>
<dbReference type="SUPFAM" id="SSF54523">
    <property type="entry name" value="Pili subunits"/>
    <property type="match status" value="1"/>
</dbReference>
<keyword evidence="4" id="KW-1185">Reference proteome</keyword>
<organism evidence="3 4">
    <name type="scientific">Elusimicrobium minutum (strain Pei191)</name>
    <dbReference type="NCBI Taxonomy" id="445932"/>
    <lineage>
        <taxon>Bacteria</taxon>
        <taxon>Pseudomonadati</taxon>
        <taxon>Elusimicrobiota</taxon>
        <taxon>Elusimicrobia</taxon>
        <taxon>Elusimicrobiales</taxon>
        <taxon>Elusimicrobiaceae</taxon>
        <taxon>Elusimicrobium</taxon>
    </lineage>
</organism>
<dbReference type="AlphaFoldDB" id="B2KC09"/>
<dbReference type="Pfam" id="PF07963">
    <property type="entry name" value="N_methyl"/>
    <property type="match status" value="1"/>
</dbReference>
<keyword evidence="2" id="KW-0812">Transmembrane</keyword>
<dbReference type="PRINTS" id="PR00813">
    <property type="entry name" value="BCTERIALGSPG"/>
</dbReference>
<dbReference type="RefSeq" id="WP_012414751.1">
    <property type="nucleotide sequence ID" value="NC_010644.1"/>
</dbReference>
<dbReference type="GO" id="GO:0015627">
    <property type="term" value="C:type II protein secretion system complex"/>
    <property type="evidence" value="ECO:0007669"/>
    <property type="project" value="InterPro"/>
</dbReference>
<feature type="transmembrane region" description="Helical" evidence="2">
    <location>
        <begin position="12"/>
        <end position="30"/>
    </location>
</feature>
<dbReference type="Gene3D" id="3.30.700.10">
    <property type="entry name" value="Glycoprotein, Type 4 Pilin"/>
    <property type="match status" value="1"/>
</dbReference>
<evidence type="ECO:0000256" key="2">
    <source>
        <dbReference type="SAM" id="Phobius"/>
    </source>
</evidence>
<dbReference type="EMBL" id="CP001055">
    <property type="protein sequence ID" value="ACC98136.1"/>
    <property type="molecule type" value="Genomic_DNA"/>
</dbReference>
<keyword evidence="2" id="KW-0472">Membrane</keyword>
<dbReference type="InterPro" id="IPR045584">
    <property type="entry name" value="Pilin-like"/>
</dbReference>
<dbReference type="NCBIfam" id="TIGR02532">
    <property type="entry name" value="IV_pilin_GFxxxE"/>
    <property type="match status" value="1"/>
</dbReference>
<dbReference type="InterPro" id="IPR012902">
    <property type="entry name" value="N_methyl_site"/>
</dbReference>
<evidence type="ECO:0000313" key="3">
    <source>
        <dbReference type="EMBL" id="ACC98136.1"/>
    </source>
</evidence>
<reference evidence="3 4" key="1">
    <citation type="journal article" date="2009" name="Appl. Environ. Microbiol.">
        <title>Genomic analysis of 'Elusimicrobium minutum,' the first cultivated representative of the phylum 'Elusimicrobia' (formerly termite group 1).</title>
        <authorList>
            <person name="Herlemann D.P.R."/>
            <person name="Geissinger O."/>
            <person name="Ikeda-Ohtsubo W."/>
            <person name="Kunin V."/>
            <person name="Sun H."/>
            <person name="Lapidus A."/>
            <person name="Hugenholtz P."/>
            <person name="Brune A."/>
        </authorList>
    </citation>
    <scope>NUCLEOTIDE SEQUENCE [LARGE SCALE GENOMIC DNA]</scope>
    <source>
        <strain evidence="3 4">Pei191</strain>
    </source>
</reference>
<dbReference type="HOGENOM" id="CLU_1608278_0_0_0"/>
<gene>
    <name evidence="3" type="ordered locus">Emin_0581</name>
</gene>
<name>B2KC09_ELUMP</name>
<dbReference type="KEGG" id="emi:Emin_0581"/>
<keyword evidence="1" id="KW-0488">Methylation</keyword>
<accession>B2KC09</accession>
<keyword evidence="2" id="KW-1133">Transmembrane helix</keyword>
<protein>
    <submittedName>
        <fullName evidence="3">PilE-like protein</fullName>
    </submittedName>
</protein>
<evidence type="ECO:0000313" key="4">
    <source>
        <dbReference type="Proteomes" id="UP000001029"/>
    </source>
</evidence>
<evidence type="ECO:0000256" key="1">
    <source>
        <dbReference type="ARBA" id="ARBA00022481"/>
    </source>
</evidence>
<dbReference type="GO" id="GO:0015628">
    <property type="term" value="P:protein secretion by the type II secretion system"/>
    <property type="evidence" value="ECO:0007669"/>
    <property type="project" value="InterPro"/>
</dbReference>
<sequence length="165" mass="18034">MIKKNGFTLVELLVVVVIVTLAVVIAVPSFRNAQENTRNQRAQAVLIEIASAVQTFRMYDSNNISGQVTRDTLAAACIAGSVGCLAKHNLLKDIAWDDATGKTYQGYSFFVCPKTGSGVQCCDNNNKLACMKSGKTSGRYKSTKSAWVDKFSVYDNNYDLTEEVN</sequence>
<dbReference type="Proteomes" id="UP000001029">
    <property type="component" value="Chromosome"/>
</dbReference>
<proteinExistence type="predicted"/>
<dbReference type="STRING" id="445932.Emin_0581"/>